<evidence type="ECO:0000313" key="3">
    <source>
        <dbReference type="Proteomes" id="UP000424527"/>
    </source>
</evidence>
<feature type="compositionally biased region" description="Basic and acidic residues" evidence="1">
    <location>
        <begin position="210"/>
        <end position="230"/>
    </location>
</feature>
<name>A0A6G0HEY1_LARCR</name>
<sequence length="230" mass="26502">MFQLYSQVLKKEREKQRSNKLNEREMTVDRSREQSIINDEHDGQVFGSPVCSAVNLIQFLSSDEKKLLLSPESEVTASPEPTTQVTTMMGAWPTLGNFQPTTRKAKPEVPDALFGPSNHTDEVAIEQVLTIEQLKLQKEKDLHAEEMLRVREREQKLSEDFKKMKKMLDDEVMNRQHAATCETNVKISNLEDTKVKQKQDEKSIAYLELENNRLQDNNDKLESPRAKSKV</sequence>
<reference evidence="2 3" key="1">
    <citation type="submission" date="2019-07" db="EMBL/GenBank/DDBJ databases">
        <title>Chromosome genome assembly for large yellow croaker.</title>
        <authorList>
            <person name="Xiao S."/>
        </authorList>
    </citation>
    <scope>NUCLEOTIDE SEQUENCE [LARGE SCALE GENOMIC DNA]</scope>
    <source>
        <strain evidence="2">JMULYC20181020</strain>
        <tissue evidence="2">Muscle</tissue>
    </source>
</reference>
<accession>A0A6G0HEY1</accession>
<gene>
    <name evidence="2" type="ORF">D5F01_LYC24486</name>
</gene>
<keyword evidence="3" id="KW-1185">Reference proteome</keyword>
<dbReference type="AlphaFoldDB" id="A0A6G0HEY1"/>
<comment type="caution">
    <text evidence="2">The sequence shown here is derived from an EMBL/GenBank/DDBJ whole genome shotgun (WGS) entry which is preliminary data.</text>
</comment>
<organism evidence="2 3">
    <name type="scientific">Larimichthys crocea</name>
    <name type="common">Large yellow croaker</name>
    <name type="synonym">Pseudosciaena crocea</name>
    <dbReference type="NCBI Taxonomy" id="215358"/>
    <lineage>
        <taxon>Eukaryota</taxon>
        <taxon>Metazoa</taxon>
        <taxon>Chordata</taxon>
        <taxon>Craniata</taxon>
        <taxon>Vertebrata</taxon>
        <taxon>Euteleostomi</taxon>
        <taxon>Actinopterygii</taxon>
        <taxon>Neopterygii</taxon>
        <taxon>Teleostei</taxon>
        <taxon>Neoteleostei</taxon>
        <taxon>Acanthomorphata</taxon>
        <taxon>Eupercaria</taxon>
        <taxon>Sciaenidae</taxon>
        <taxon>Larimichthys</taxon>
    </lineage>
</organism>
<evidence type="ECO:0000313" key="2">
    <source>
        <dbReference type="EMBL" id="KAE8277545.1"/>
    </source>
</evidence>
<protein>
    <submittedName>
        <fullName evidence="2">Uncharacterized protein</fullName>
    </submittedName>
</protein>
<feature type="region of interest" description="Disordered" evidence="1">
    <location>
        <begin position="208"/>
        <end position="230"/>
    </location>
</feature>
<evidence type="ECO:0000256" key="1">
    <source>
        <dbReference type="SAM" id="MobiDB-lite"/>
    </source>
</evidence>
<proteinExistence type="predicted"/>
<dbReference type="EMBL" id="REGW02000485">
    <property type="protein sequence ID" value="KAE8277545.1"/>
    <property type="molecule type" value="Genomic_DNA"/>
</dbReference>
<dbReference type="Proteomes" id="UP000424527">
    <property type="component" value="Unassembled WGS sequence"/>
</dbReference>